<feature type="chain" id="PRO_5043100818" description="Carboxylic ester hydrolase" evidence="4">
    <location>
        <begin position="19"/>
        <end position="576"/>
    </location>
</feature>
<dbReference type="SUPFAM" id="SSF53474">
    <property type="entry name" value="alpha/beta-Hydrolases"/>
    <property type="match status" value="1"/>
</dbReference>
<evidence type="ECO:0000259" key="5">
    <source>
        <dbReference type="Pfam" id="PF00135"/>
    </source>
</evidence>
<evidence type="ECO:0000256" key="2">
    <source>
        <dbReference type="ARBA" id="ARBA00022729"/>
    </source>
</evidence>
<keyword evidence="2 4" id="KW-0732">Signal</keyword>
<name>A0AAV4BFY0_9GAST</name>
<dbReference type="GO" id="GO:0016787">
    <property type="term" value="F:hydrolase activity"/>
    <property type="evidence" value="ECO:0007669"/>
    <property type="project" value="UniProtKB-KW"/>
</dbReference>
<keyword evidence="7" id="KW-1185">Reference proteome</keyword>
<dbReference type="InterPro" id="IPR029058">
    <property type="entry name" value="AB_hydrolase_fold"/>
</dbReference>
<dbReference type="PANTHER" id="PTHR43903">
    <property type="entry name" value="NEUROLIGIN"/>
    <property type="match status" value="1"/>
</dbReference>
<dbReference type="EC" id="3.1.1.-" evidence="4"/>
<dbReference type="InterPro" id="IPR019819">
    <property type="entry name" value="Carboxylesterase_B_CS"/>
</dbReference>
<evidence type="ECO:0000256" key="4">
    <source>
        <dbReference type="RuleBase" id="RU361235"/>
    </source>
</evidence>
<evidence type="ECO:0000313" key="7">
    <source>
        <dbReference type="Proteomes" id="UP000735302"/>
    </source>
</evidence>
<reference evidence="6 7" key="1">
    <citation type="journal article" date="2021" name="Elife">
        <title>Chloroplast acquisition without the gene transfer in kleptoplastic sea slugs, Plakobranchus ocellatus.</title>
        <authorList>
            <person name="Maeda T."/>
            <person name="Takahashi S."/>
            <person name="Yoshida T."/>
            <person name="Shimamura S."/>
            <person name="Takaki Y."/>
            <person name="Nagai Y."/>
            <person name="Toyoda A."/>
            <person name="Suzuki Y."/>
            <person name="Arimoto A."/>
            <person name="Ishii H."/>
            <person name="Satoh N."/>
            <person name="Nishiyama T."/>
            <person name="Hasebe M."/>
            <person name="Maruyama T."/>
            <person name="Minagawa J."/>
            <person name="Obokata J."/>
            <person name="Shigenobu S."/>
        </authorList>
    </citation>
    <scope>NUCLEOTIDE SEQUENCE [LARGE SCALE GENOMIC DNA]</scope>
</reference>
<dbReference type="EMBL" id="BLXT01004931">
    <property type="protein sequence ID" value="GFO18162.1"/>
    <property type="molecule type" value="Genomic_DNA"/>
</dbReference>
<comment type="similarity">
    <text evidence="1 4">Belongs to the type-B carboxylesterase/lipase family.</text>
</comment>
<organism evidence="6 7">
    <name type="scientific">Plakobranchus ocellatus</name>
    <dbReference type="NCBI Taxonomy" id="259542"/>
    <lineage>
        <taxon>Eukaryota</taxon>
        <taxon>Metazoa</taxon>
        <taxon>Spiralia</taxon>
        <taxon>Lophotrochozoa</taxon>
        <taxon>Mollusca</taxon>
        <taxon>Gastropoda</taxon>
        <taxon>Heterobranchia</taxon>
        <taxon>Euthyneura</taxon>
        <taxon>Panpulmonata</taxon>
        <taxon>Sacoglossa</taxon>
        <taxon>Placobranchoidea</taxon>
        <taxon>Plakobranchidae</taxon>
        <taxon>Plakobranchus</taxon>
    </lineage>
</organism>
<dbReference type="InterPro" id="IPR002018">
    <property type="entry name" value="CarbesteraseB"/>
</dbReference>
<dbReference type="InterPro" id="IPR051093">
    <property type="entry name" value="Neuroligin/BSAL"/>
</dbReference>
<dbReference type="InterPro" id="IPR019826">
    <property type="entry name" value="Carboxylesterase_B_AS"/>
</dbReference>
<dbReference type="Gene3D" id="3.40.50.1820">
    <property type="entry name" value="alpha/beta hydrolase"/>
    <property type="match status" value="1"/>
</dbReference>
<dbReference type="Pfam" id="PF00135">
    <property type="entry name" value="COesterase"/>
    <property type="match status" value="1"/>
</dbReference>
<protein>
    <recommendedName>
        <fullName evidence="4">Carboxylic ester hydrolase</fullName>
        <ecNumber evidence="4">3.1.1.-</ecNumber>
    </recommendedName>
</protein>
<sequence length="576" mass="62701">MAASWLLQAIYTSLLSSAGDLGGNTGTGSPVPQVTSAPMSNLVLANTTFGTIRGSVDNSAQPTIFRYLGVPFAKPPVGHLRFQAPENPDSWPGVKDTLSESSQCWQPFFPAFPSNNPNSEDCLYLNIYTPARASSAGLLPVMVFIHGGGYFLGVGSTYNGTMLARRGDVVVVTINYRLGVLGFLSTEDSVMPGNYGLLDQIHALRWVKDNIAQFGGNPNSVTIFGESAGSGSVSLLVLSPLAKGLFHRAIMESGVSLSPWGHVNPTLRLSPLYGARLTGGPQGCSHVAGQSEPFLKCMRQANASNLTEAANDISSVFTDNLWLLPRVETTFGVLPDSPERLLALGDFNHVDTIRGFNSHENGEMKIRNSTQEINTKDLFIEAVENTLRTYAFPGRTELLKRFVETYIGNKTDPLFISQQATMATSDFAFGGPTLVEIGLASAKSKGERHYLYRYDYRDSFSNAPDWIGAIHGDELKHVFGMDQLDFPSLELDKAVKTAADYAMTDQMMTMWSNFAKTGEPTATMSTVKWEPFSSSKPNMMRINSVSTLADFSRPKIVALYEMILQIFHGSSKDVIG</sequence>
<dbReference type="AlphaFoldDB" id="A0AAV4BFY0"/>
<gene>
    <name evidence="6" type="ORF">PoB_004466700</name>
</gene>
<feature type="domain" description="Carboxylesterase type B" evidence="5">
    <location>
        <begin position="45"/>
        <end position="547"/>
    </location>
</feature>
<evidence type="ECO:0000256" key="1">
    <source>
        <dbReference type="ARBA" id="ARBA00005964"/>
    </source>
</evidence>
<feature type="signal peptide" evidence="4">
    <location>
        <begin position="1"/>
        <end position="18"/>
    </location>
</feature>
<comment type="caution">
    <text evidence="6">The sequence shown here is derived from an EMBL/GenBank/DDBJ whole genome shotgun (WGS) entry which is preliminary data.</text>
</comment>
<dbReference type="PROSITE" id="PS00122">
    <property type="entry name" value="CARBOXYLESTERASE_B_1"/>
    <property type="match status" value="1"/>
</dbReference>
<proteinExistence type="inferred from homology"/>
<dbReference type="Proteomes" id="UP000735302">
    <property type="component" value="Unassembled WGS sequence"/>
</dbReference>
<accession>A0AAV4BFY0</accession>
<dbReference type="PROSITE" id="PS00941">
    <property type="entry name" value="CARBOXYLESTERASE_B_2"/>
    <property type="match status" value="1"/>
</dbReference>
<evidence type="ECO:0000256" key="3">
    <source>
        <dbReference type="ARBA" id="ARBA00022801"/>
    </source>
</evidence>
<keyword evidence="3 4" id="KW-0378">Hydrolase</keyword>
<evidence type="ECO:0000313" key="6">
    <source>
        <dbReference type="EMBL" id="GFO18162.1"/>
    </source>
</evidence>